<proteinExistence type="inferred from homology"/>
<comment type="similarity">
    <text evidence="1 9">Belongs to the Cu-Zn superoxide dismutase family.</text>
</comment>
<keyword evidence="4" id="KW-0049">Antioxidant</keyword>
<evidence type="ECO:0000256" key="2">
    <source>
        <dbReference type="ARBA" id="ARBA00022723"/>
    </source>
</evidence>
<reference evidence="12" key="2">
    <citation type="submission" date="2022-10" db="EMBL/GenBank/DDBJ databases">
        <authorList>
            <consortium name="ENA_rothamsted_submissions"/>
            <consortium name="culmorum"/>
            <person name="King R."/>
        </authorList>
    </citation>
    <scope>NUCLEOTIDE SEQUENCE</scope>
</reference>
<sequence length="185" mass="18934">MDREKESLCSSSKMFGFAILAALMGLASAQRNAIVSLSDPAGVNGVYGNLSFESGVASVRIIGEVSGLSPGNHGLHIHQYGNIGSGCLATGGHFNPFGMNHGAPYDVDRHVGDLGNIEADEYGIARVDIEDCVIGLLGVDAIMGRGVVVHAGEDDLGRGGQSDSLTTGHAGARLACGVIGVLTEQ</sequence>
<feature type="domain" description="Superoxide dismutase copper/zinc binding" evidence="11">
    <location>
        <begin position="46"/>
        <end position="179"/>
    </location>
</feature>
<dbReference type="Pfam" id="PF00080">
    <property type="entry name" value="Sod_Cu"/>
    <property type="match status" value="1"/>
</dbReference>
<organism evidence="12 13">
    <name type="scientific">Phaedon cochleariae</name>
    <name type="common">Mustard beetle</name>
    <dbReference type="NCBI Taxonomy" id="80249"/>
    <lineage>
        <taxon>Eukaryota</taxon>
        <taxon>Metazoa</taxon>
        <taxon>Ecdysozoa</taxon>
        <taxon>Arthropoda</taxon>
        <taxon>Hexapoda</taxon>
        <taxon>Insecta</taxon>
        <taxon>Pterygota</taxon>
        <taxon>Neoptera</taxon>
        <taxon>Endopterygota</taxon>
        <taxon>Coleoptera</taxon>
        <taxon>Polyphaga</taxon>
        <taxon>Cucujiformia</taxon>
        <taxon>Chrysomeloidea</taxon>
        <taxon>Chrysomelidae</taxon>
        <taxon>Chrysomelinae</taxon>
        <taxon>Chrysomelini</taxon>
        <taxon>Phaedon</taxon>
    </lineage>
</organism>
<evidence type="ECO:0000256" key="10">
    <source>
        <dbReference type="SAM" id="SignalP"/>
    </source>
</evidence>
<dbReference type="GO" id="GO:0004784">
    <property type="term" value="F:superoxide dismutase activity"/>
    <property type="evidence" value="ECO:0007669"/>
    <property type="project" value="UniProtKB-EC"/>
</dbReference>
<dbReference type="CDD" id="cd00305">
    <property type="entry name" value="Cu-Zn_Superoxide_Dismutase"/>
    <property type="match status" value="1"/>
</dbReference>
<keyword evidence="10" id="KW-0732">Signal</keyword>
<keyword evidence="2 9" id="KW-0479">Metal-binding</keyword>
<keyword evidence="6 9" id="KW-0186">Copper</keyword>
<dbReference type="EC" id="1.15.1.1" evidence="9"/>
<evidence type="ECO:0000256" key="9">
    <source>
        <dbReference type="RuleBase" id="RU000393"/>
    </source>
</evidence>
<keyword evidence="3 9" id="KW-0862">Zinc</keyword>
<evidence type="ECO:0000256" key="4">
    <source>
        <dbReference type="ARBA" id="ARBA00022862"/>
    </source>
</evidence>
<dbReference type="GO" id="GO:0005507">
    <property type="term" value="F:copper ion binding"/>
    <property type="evidence" value="ECO:0007669"/>
    <property type="project" value="InterPro"/>
</dbReference>
<dbReference type="OrthoDB" id="2015551at2759"/>
<gene>
    <name evidence="12" type="ORF">PHAECO_LOCUS5651</name>
</gene>
<dbReference type="InterPro" id="IPR018152">
    <property type="entry name" value="SOD_Cu/Zn_BS"/>
</dbReference>
<evidence type="ECO:0000256" key="7">
    <source>
        <dbReference type="ARBA" id="ARBA00023157"/>
    </source>
</evidence>
<protein>
    <recommendedName>
        <fullName evidence="9">Superoxide dismutase [Cu-Zn]</fullName>
        <ecNumber evidence="9">1.15.1.1</ecNumber>
    </recommendedName>
</protein>
<dbReference type="Proteomes" id="UP001153737">
    <property type="component" value="Chromosome 17"/>
</dbReference>
<dbReference type="FunFam" id="2.60.40.200:FF:000003">
    <property type="entry name" value="Superoxide dismutase [Cu-Zn], chloroplastic"/>
    <property type="match status" value="1"/>
</dbReference>
<evidence type="ECO:0000313" key="12">
    <source>
        <dbReference type="EMBL" id="CAG9818090.1"/>
    </source>
</evidence>
<dbReference type="EMBL" id="OU896723">
    <property type="protein sequence ID" value="CAG9818090.1"/>
    <property type="molecule type" value="Genomic_DNA"/>
</dbReference>
<evidence type="ECO:0000313" key="13">
    <source>
        <dbReference type="Proteomes" id="UP001153737"/>
    </source>
</evidence>
<dbReference type="SUPFAM" id="SSF49329">
    <property type="entry name" value="Cu,Zn superoxide dismutase-like"/>
    <property type="match status" value="1"/>
</dbReference>
<evidence type="ECO:0000256" key="5">
    <source>
        <dbReference type="ARBA" id="ARBA00023002"/>
    </source>
</evidence>
<dbReference type="InterPro" id="IPR024134">
    <property type="entry name" value="SOD_Cu/Zn_/chaperone"/>
</dbReference>
<dbReference type="InterPro" id="IPR001424">
    <property type="entry name" value="SOD_Cu_Zn_dom"/>
</dbReference>
<dbReference type="PROSITE" id="PS00332">
    <property type="entry name" value="SOD_CU_ZN_2"/>
    <property type="match status" value="1"/>
</dbReference>
<feature type="signal peptide" evidence="10">
    <location>
        <begin position="1"/>
        <end position="29"/>
    </location>
</feature>
<accession>A0A9N9SI96</accession>
<comment type="catalytic activity">
    <reaction evidence="8 9">
        <text>2 superoxide + 2 H(+) = H2O2 + O2</text>
        <dbReference type="Rhea" id="RHEA:20696"/>
        <dbReference type="ChEBI" id="CHEBI:15378"/>
        <dbReference type="ChEBI" id="CHEBI:15379"/>
        <dbReference type="ChEBI" id="CHEBI:16240"/>
        <dbReference type="ChEBI" id="CHEBI:18421"/>
        <dbReference type="EC" id="1.15.1.1"/>
    </reaction>
</comment>
<dbReference type="PANTHER" id="PTHR10003">
    <property type="entry name" value="SUPEROXIDE DISMUTASE CU-ZN -RELATED"/>
    <property type="match status" value="1"/>
</dbReference>
<dbReference type="PRINTS" id="PR00068">
    <property type="entry name" value="CUZNDISMTASE"/>
</dbReference>
<comment type="cofactor">
    <cofactor evidence="9">
        <name>Cu cation</name>
        <dbReference type="ChEBI" id="CHEBI:23378"/>
    </cofactor>
    <text evidence="9">Binds 1 copper ion per subunit.</text>
</comment>
<name>A0A9N9SI96_PHACE</name>
<keyword evidence="13" id="KW-1185">Reference proteome</keyword>
<evidence type="ECO:0000256" key="8">
    <source>
        <dbReference type="ARBA" id="ARBA00049204"/>
    </source>
</evidence>
<keyword evidence="7" id="KW-1015">Disulfide bond</keyword>
<keyword evidence="5 9" id="KW-0560">Oxidoreductase</keyword>
<dbReference type="InterPro" id="IPR036423">
    <property type="entry name" value="SOD-like_Cu/Zn_dom_sf"/>
</dbReference>
<evidence type="ECO:0000256" key="6">
    <source>
        <dbReference type="ARBA" id="ARBA00023008"/>
    </source>
</evidence>
<evidence type="ECO:0000256" key="1">
    <source>
        <dbReference type="ARBA" id="ARBA00010457"/>
    </source>
</evidence>
<reference evidence="12" key="1">
    <citation type="submission" date="2022-01" db="EMBL/GenBank/DDBJ databases">
        <authorList>
            <person name="King R."/>
        </authorList>
    </citation>
    <scope>NUCLEOTIDE SEQUENCE</scope>
</reference>
<comment type="cofactor">
    <cofactor evidence="9">
        <name>Zn(2+)</name>
        <dbReference type="ChEBI" id="CHEBI:29105"/>
    </cofactor>
    <text evidence="9">Binds 1 zinc ion per subunit.</text>
</comment>
<dbReference type="Gene3D" id="2.60.40.200">
    <property type="entry name" value="Superoxide dismutase, copper/zinc binding domain"/>
    <property type="match status" value="1"/>
</dbReference>
<dbReference type="AlphaFoldDB" id="A0A9N9SI96"/>
<comment type="function">
    <text evidence="9">Destroys radicals which are normally produced within the cells and which are toxic to biological systems.</text>
</comment>
<evidence type="ECO:0000256" key="3">
    <source>
        <dbReference type="ARBA" id="ARBA00022833"/>
    </source>
</evidence>
<feature type="chain" id="PRO_5040353917" description="Superoxide dismutase [Cu-Zn]" evidence="10">
    <location>
        <begin position="30"/>
        <end position="185"/>
    </location>
</feature>
<evidence type="ECO:0000259" key="11">
    <source>
        <dbReference type="Pfam" id="PF00080"/>
    </source>
</evidence>